<proteinExistence type="predicted"/>
<reference evidence="1 2" key="1">
    <citation type="submission" date="2018-08" db="EMBL/GenBank/DDBJ databases">
        <title>Recombination of ecologically and evolutionarily significant loci maintains genetic cohesion in the Pseudomonas syringae species complex.</title>
        <authorList>
            <person name="Dillon M."/>
            <person name="Thakur S."/>
            <person name="Almeida R.N.D."/>
            <person name="Weir B.S."/>
            <person name="Guttman D.S."/>
        </authorList>
    </citation>
    <scope>NUCLEOTIDE SEQUENCE [LARGE SCALE GENOMIC DNA]</scope>
    <source>
        <strain evidence="1 2">ICMP 3706</strain>
    </source>
</reference>
<evidence type="ECO:0000313" key="2">
    <source>
        <dbReference type="Proteomes" id="UP000281604"/>
    </source>
</evidence>
<name>A0A3M4A0S2_9PSED</name>
<comment type="caution">
    <text evidence="1">The sequence shown here is derived from an EMBL/GenBank/DDBJ whole genome shotgun (WGS) entry which is preliminary data.</text>
</comment>
<dbReference type="Proteomes" id="UP000281604">
    <property type="component" value="Unassembled WGS sequence"/>
</dbReference>
<organism evidence="1 2">
    <name type="scientific">Pseudomonas syringae pv. persicae</name>
    <dbReference type="NCBI Taxonomy" id="237306"/>
    <lineage>
        <taxon>Bacteria</taxon>
        <taxon>Pseudomonadati</taxon>
        <taxon>Pseudomonadota</taxon>
        <taxon>Gammaproteobacteria</taxon>
        <taxon>Pseudomonadales</taxon>
        <taxon>Pseudomonadaceae</taxon>
        <taxon>Pseudomonas</taxon>
    </lineage>
</organism>
<accession>A0A3M4A0S2</accession>
<gene>
    <name evidence="1" type="ORF">ALQ30_200765</name>
</gene>
<sequence length="37" mass="4171">MQPNQKARFVADTLEDALAARKSYKKKLACLSRLFAS</sequence>
<protein>
    <submittedName>
        <fullName evidence="1">Uncharacterized protein</fullName>
    </submittedName>
</protein>
<dbReference type="EMBL" id="RBQE01000449">
    <property type="protein sequence ID" value="RMP00507.1"/>
    <property type="molecule type" value="Genomic_DNA"/>
</dbReference>
<dbReference type="AlphaFoldDB" id="A0A3M4A0S2"/>
<evidence type="ECO:0000313" key="1">
    <source>
        <dbReference type="EMBL" id="RMP00507.1"/>
    </source>
</evidence>